<evidence type="ECO:0000313" key="1">
    <source>
        <dbReference type="EMBL" id="CAD7237054.1"/>
    </source>
</evidence>
<gene>
    <name evidence="1" type="ORF">CTOB1V02_LOCUS14869</name>
</gene>
<protein>
    <submittedName>
        <fullName evidence="1">Uncharacterized protein</fullName>
    </submittedName>
</protein>
<dbReference type="AlphaFoldDB" id="A0A7R8WY21"/>
<reference evidence="1" key="1">
    <citation type="submission" date="2020-11" db="EMBL/GenBank/DDBJ databases">
        <authorList>
            <person name="Tran Van P."/>
        </authorList>
    </citation>
    <scope>NUCLEOTIDE SEQUENCE</scope>
</reference>
<accession>A0A7R8WY21</accession>
<proteinExistence type="predicted"/>
<organism evidence="1">
    <name type="scientific">Cyprideis torosa</name>
    <dbReference type="NCBI Taxonomy" id="163714"/>
    <lineage>
        <taxon>Eukaryota</taxon>
        <taxon>Metazoa</taxon>
        <taxon>Ecdysozoa</taxon>
        <taxon>Arthropoda</taxon>
        <taxon>Crustacea</taxon>
        <taxon>Oligostraca</taxon>
        <taxon>Ostracoda</taxon>
        <taxon>Podocopa</taxon>
        <taxon>Podocopida</taxon>
        <taxon>Cytherocopina</taxon>
        <taxon>Cytheroidea</taxon>
        <taxon>Cytherideidae</taxon>
        <taxon>Cyprideis</taxon>
    </lineage>
</organism>
<sequence length="35" mass="4190">MRKKLSGVLLDSKLRLSLHGHWRRLWLSCDMILNL</sequence>
<dbReference type="EMBL" id="OB684282">
    <property type="protein sequence ID" value="CAD7237054.1"/>
    <property type="molecule type" value="Genomic_DNA"/>
</dbReference>
<name>A0A7R8WY21_9CRUS</name>